<dbReference type="InterPro" id="IPR015421">
    <property type="entry name" value="PyrdxlP-dep_Trfase_major"/>
</dbReference>
<keyword evidence="3 6" id="KW-0808">Transferase</keyword>
<evidence type="ECO:0000256" key="3">
    <source>
        <dbReference type="ARBA" id="ARBA00022679"/>
    </source>
</evidence>
<dbReference type="AlphaFoldDB" id="A0A7Z7LCE7"/>
<comment type="similarity">
    <text evidence="5">Belongs to the class-III pyridoxal-phosphate-dependent aminotransferase family.</text>
</comment>
<evidence type="ECO:0000313" key="6">
    <source>
        <dbReference type="EMBL" id="SSC11494.1"/>
    </source>
</evidence>
<dbReference type="Proteomes" id="UP000250796">
    <property type="component" value="Chromosome MESINF"/>
</dbReference>
<organism evidence="6 7">
    <name type="scientific">Mesotoga infera</name>
    <dbReference type="NCBI Taxonomy" id="1236046"/>
    <lineage>
        <taxon>Bacteria</taxon>
        <taxon>Thermotogati</taxon>
        <taxon>Thermotogota</taxon>
        <taxon>Thermotogae</taxon>
        <taxon>Kosmotogales</taxon>
        <taxon>Kosmotogaceae</taxon>
        <taxon>Mesotoga</taxon>
    </lineage>
</organism>
<dbReference type="RefSeq" id="WP_169697957.1">
    <property type="nucleotide sequence ID" value="NZ_LS974202.1"/>
</dbReference>
<evidence type="ECO:0000256" key="4">
    <source>
        <dbReference type="ARBA" id="ARBA00022898"/>
    </source>
</evidence>
<evidence type="ECO:0000256" key="1">
    <source>
        <dbReference type="ARBA" id="ARBA00001933"/>
    </source>
</evidence>
<proteinExistence type="inferred from homology"/>
<dbReference type="EC" id="2.6.1.11" evidence="6"/>
<reference evidence="6 7" key="1">
    <citation type="submission" date="2017-01" db="EMBL/GenBank/DDBJ databases">
        <authorList>
            <person name="Erauso G."/>
        </authorList>
    </citation>
    <scope>NUCLEOTIDE SEQUENCE [LARGE SCALE GENOMIC DNA]</scope>
    <source>
        <strain evidence="6">MESINF1</strain>
    </source>
</reference>
<name>A0A7Z7LCE7_9BACT</name>
<dbReference type="Gene3D" id="3.40.640.10">
    <property type="entry name" value="Type I PLP-dependent aspartate aminotransferase-like (Major domain)"/>
    <property type="match status" value="1"/>
</dbReference>
<dbReference type="SUPFAM" id="SSF53383">
    <property type="entry name" value="PLP-dependent transferases"/>
    <property type="match status" value="1"/>
</dbReference>
<dbReference type="GO" id="GO:0042802">
    <property type="term" value="F:identical protein binding"/>
    <property type="evidence" value="ECO:0007669"/>
    <property type="project" value="TreeGrafter"/>
</dbReference>
<dbReference type="InterPro" id="IPR005814">
    <property type="entry name" value="Aminotrans_3"/>
</dbReference>
<dbReference type="Gene3D" id="3.90.1150.10">
    <property type="entry name" value="Aspartate Aminotransferase, domain 1"/>
    <property type="match status" value="1"/>
</dbReference>
<dbReference type="CDD" id="cd00610">
    <property type="entry name" value="OAT_like"/>
    <property type="match status" value="1"/>
</dbReference>
<gene>
    <name evidence="6" type="primary">argD</name>
    <name evidence="6" type="ORF">MESINF_0045</name>
</gene>
<accession>A0A7Z7LCE7</accession>
<keyword evidence="2 6" id="KW-0032">Aminotransferase</keyword>
<dbReference type="PROSITE" id="PS00600">
    <property type="entry name" value="AA_TRANSFER_CLASS_3"/>
    <property type="match status" value="1"/>
</dbReference>
<protein>
    <submittedName>
        <fullName evidence="6">Acetylornithine aminotransferase</fullName>
        <ecNumber evidence="6">2.6.1.11</ecNumber>
    </submittedName>
</protein>
<dbReference type="FunFam" id="3.40.640.10:FF:000004">
    <property type="entry name" value="Acetylornithine aminotransferase"/>
    <property type="match status" value="1"/>
</dbReference>
<dbReference type="KEGG" id="minf:MESINF_0045"/>
<dbReference type="EMBL" id="LS974202">
    <property type="protein sequence ID" value="SSC11494.1"/>
    <property type="molecule type" value="Genomic_DNA"/>
</dbReference>
<evidence type="ECO:0000313" key="7">
    <source>
        <dbReference type="Proteomes" id="UP000250796"/>
    </source>
</evidence>
<dbReference type="PIRSF" id="PIRSF000521">
    <property type="entry name" value="Transaminase_4ab_Lys_Orn"/>
    <property type="match status" value="1"/>
</dbReference>
<dbReference type="Pfam" id="PF00202">
    <property type="entry name" value="Aminotran_3"/>
    <property type="match status" value="1"/>
</dbReference>
<dbReference type="GO" id="GO:0030170">
    <property type="term" value="F:pyridoxal phosphate binding"/>
    <property type="evidence" value="ECO:0007669"/>
    <property type="project" value="InterPro"/>
</dbReference>
<keyword evidence="4 5" id="KW-0663">Pyridoxal phosphate</keyword>
<dbReference type="InterPro" id="IPR015422">
    <property type="entry name" value="PyrdxlP-dep_Trfase_small"/>
</dbReference>
<dbReference type="GO" id="GO:0003992">
    <property type="term" value="F:N2-acetyl-L-ornithine:2-oxoglutarate 5-aminotransferase activity"/>
    <property type="evidence" value="ECO:0007669"/>
    <property type="project" value="UniProtKB-EC"/>
</dbReference>
<dbReference type="PANTHER" id="PTHR11986">
    <property type="entry name" value="AMINOTRANSFERASE CLASS III"/>
    <property type="match status" value="1"/>
</dbReference>
<comment type="cofactor">
    <cofactor evidence="1">
        <name>pyridoxal 5'-phosphate</name>
        <dbReference type="ChEBI" id="CHEBI:597326"/>
    </cofactor>
</comment>
<evidence type="ECO:0000256" key="5">
    <source>
        <dbReference type="RuleBase" id="RU003560"/>
    </source>
</evidence>
<keyword evidence="7" id="KW-1185">Reference proteome</keyword>
<dbReference type="PANTHER" id="PTHR11986:SF79">
    <property type="entry name" value="ACETYLORNITHINE AMINOTRANSFERASE, MITOCHONDRIAL"/>
    <property type="match status" value="1"/>
</dbReference>
<dbReference type="InterPro" id="IPR015424">
    <property type="entry name" value="PyrdxlP-dep_Trfase"/>
</dbReference>
<evidence type="ECO:0000256" key="2">
    <source>
        <dbReference type="ARBA" id="ARBA00022576"/>
    </source>
</evidence>
<dbReference type="InterPro" id="IPR049704">
    <property type="entry name" value="Aminotrans_3_PPA_site"/>
</dbReference>
<sequence length="365" mass="39754">MLSRVYDALPLKVERAHGVRISTDKGEFLDTFAGIGVLAFGHTDEKTIEAIKEKIGRFSHTSNYFLDEDAISLSQMLLNMSCGEGEVFFTNSGTEATEAAIKAIRKLRRGKLVSFEGNFHGRTMGALSLTHSPKLRTPFEPLLPDSIFLPLSGRVFEEFARNNEIAGVFVEPVQGNSGVYPLPEELIEAISSMKEKYGFLIVADEIQSGLCRTGDFFAYQHHDLRADIITVGKAVGGGLPLGAAIFCGVRPFAIGDHGSTFAPNPVSLAAGKSVVERMDTTLLEGVKIKGKHLRLGIEKLAWVKEIRGRGLMLGLSTHDPARIKEKAFDRGVLLNVTGGSIRLLPALNISIDEIDEILERLDFGG</sequence>
<dbReference type="InterPro" id="IPR050103">
    <property type="entry name" value="Class-III_PLP-dep_AT"/>
</dbReference>